<protein>
    <submittedName>
        <fullName evidence="1">Uncharacterized protein</fullName>
    </submittedName>
</protein>
<accession>A0A3P7M8A4</accession>
<dbReference type="Proteomes" id="UP000277928">
    <property type="component" value="Unassembled WGS sequence"/>
</dbReference>
<evidence type="ECO:0000313" key="2">
    <source>
        <dbReference type="Proteomes" id="UP000277928"/>
    </source>
</evidence>
<proteinExistence type="predicted"/>
<organism evidence="1 2">
    <name type="scientific">Litomosoides sigmodontis</name>
    <name type="common">Filarial nematode worm</name>
    <dbReference type="NCBI Taxonomy" id="42156"/>
    <lineage>
        <taxon>Eukaryota</taxon>
        <taxon>Metazoa</taxon>
        <taxon>Ecdysozoa</taxon>
        <taxon>Nematoda</taxon>
        <taxon>Chromadorea</taxon>
        <taxon>Rhabditida</taxon>
        <taxon>Spirurina</taxon>
        <taxon>Spiruromorpha</taxon>
        <taxon>Filarioidea</taxon>
        <taxon>Onchocercidae</taxon>
        <taxon>Litomosoides</taxon>
    </lineage>
</organism>
<keyword evidence="2" id="KW-1185">Reference proteome</keyword>
<sequence length="66" mass="7503">RVGAEQTVPLDLRMPKKVPTEQTAQPDLRMLQVREGLEAQTEQTTSLDLHTPITMTEEVRSRHVAH</sequence>
<name>A0A3P7M8A4_LITSI</name>
<dbReference type="AlphaFoldDB" id="A0A3P7M8A4"/>
<evidence type="ECO:0000313" key="1">
    <source>
        <dbReference type="EMBL" id="VDM92565.1"/>
    </source>
</evidence>
<gene>
    <name evidence="1" type="ORF">NLS_LOCUS9838</name>
</gene>
<feature type="non-terminal residue" evidence="1">
    <location>
        <position position="1"/>
    </location>
</feature>
<dbReference type="EMBL" id="UYRX01002010">
    <property type="protein sequence ID" value="VDM92565.1"/>
    <property type="molecule type" value="Genomic_DNA"/>
</dbReference>
<reference evidence="1 2" key="1">
    <citation type="submission" date="2018-08" db="EMBL/GenBank/DDBJ databases">
        <authorList>
            <person name="Laetsch R D."/>
            <person name="Stevens L."/>
            <person name="Kumar S."/>
            <person name="Blaxter L. M."/>
        </authorList>
    </citation>
    <scope>NUCLEOTIDE SEQUENCE [LARGE SCALE GENOMIC DNA]</scope>
</reference>